<sequence length="301" mass="32706">MVLIKVLFLVILTTTVSCNDLHLGEKWGGKLIVNETFEANPALWTREEKVFVDAKRNIVNKIVVEDHRPNKDGVASVIDGGIHFNNVTIHLESPSIFRGYSFSVKVYAVNKTAIPSFVTTRKPGNAIATRLPVLSTSKAPDSSTSNSVTISSTTKEASTTTKMPSTTVSSTSKPHVSSTTNSETISTTKLPSTATRIPSTTSPSVNTSSAKTNETLSSIASRSPTTSTSNSVTKVPITTVNWCKLFGCVFHDSRGTNEEPSTTEDTNGLKAKHNSSKNVFDSRKKELQEDYELELITDRIY</sequence>
<comment type="caution">
    <text evidence="3">The sequence shown here is derived from an EMBL/GenBank/DDBJ whole genome shotgun (WGS) entry which is preliminary data.</text>
</comment>
<accession>A0A8S4G487</accession>
<feature type="compositionally biased region" description="Low complexity" evidence="1">
    <location>
        <begin position="198"/>
        <end position="209"/>
    </location>
</feature>
<feature type="chain" id="PRO_5035778426" evidence="2">
    <location>
        <begin position="19"/>
        <end position="301"/>
    </location>
</feature>
<keyword evidence="4" id="KW-1185">Reference proteome</keyword>
<feature type="signal peptide" evidence="2">
    <location>
        <begin position="1"/>
        <end position="18"/>
    </location>
</feature>
<proteinExistence type="predicted"/>
<evidence type="ECO:0000256" key="2">
    <source>
        <dbReference type="SAM" id="SignalP"/>
    </source>
</evidence>
<name>A0A8S4G487_PLUXY</name>
<feature type="region of interest" description="Disordered" evidence="1">
    <location>
        <begin position="136"/>
        <end position="232"/>
    </location>
</feature>
<feature type="compositionally biased region" description="Polar residues" evidence="1">
    <location>
        <begin position="210"/>
        <end position="232"/>
    </location>
</feature>
<dbReference type="Proteomes" id="UP000653454">
    <property type="component" value="Unassembled WGS sequence"/>
</dbReference>
<dbReference type="AlphaFoldDB" id="A0A8S4G487"/>
<dbReference type="InterPro" id="IPR031734">
    <property type="entry name" value="MBF2"/>
</dbReference>
<feature type="compositionally biased region" description="Polar residues" evidence="1">
    <location>
        <begin position="162"/>
        <end position="176"/>
    </location>
</feature>
<feature type="compositionally biased region" description="Low complexity" evidence="1">
    <location>
        <begin position="177"/>
        <end position="188"/>
    </location>
</feature>
<dbReference type="PROSITE" id="PS51257">
    <property type="entry name" value="PROKAR_LIPOPROTEIN"/>
    <property type="match status" value="1"/>
</dbReference>
<gene>
    <name evidence="3" type="ORF">PLXY2_LOCUS13316</name>
</gene>
<evidence type="ECO:0000313" key="4">
    <source>
        <dbReference type="Proteomes" id="UP000653454"/>
    </source>
</evidence>
<keyword evidence="2" id="KW-0732">Signal</keyword>
<evidence type="ECO:0000256" key="1">
    <source>
        <dbReference type="SAM" id="MobiDB-lite"/>
    </source>
</evidence>
<feature type="compositionally biased region" description="Low complexity" evidence="1">
    <location>
        <begin position="142"/>
        <end position="161"/>
    </location>
</feature>
<reference evidence="3" key="1">
    <citation type="submission" date="2020-11" db="EMBL/GenBank/DDBJ databases">
        <authorList>
            <person name="Whiteford S."/>
        </authorList>
    </citation>
    <scope>NUCLEOTIDE SEQUENCE</scope>
</reference>
<organism evidence="3 4">
    <name type="scientific">Plutella xylostella</name>
    <name type="common">Diamondback moth</name>
    <name type="synonym">Plutella maculipennis</name>
    <dbReference type="NCBI Taxonomy" id="51655"/>
    <lineage>
        <taxon>Eukaryota</taxon>
        <taxon>Metazoa</taxon>
        <taxon>Ecdysozoa</taxon>
        <taxon>Arthropoda</taxon>
        <taxon>Hexapoda</taxon>
        <taxon>Insecta</taxon>
        <taxon>Pterygota</taxon>
        <taxon>Neoptera</taxon>
        <taxon>Endopterygota</taxon>
        <taxon>Lepidoptera</taxon>
        <taxon>Glossata</taxon>
        <taxon>Ditrysia</taxon>
        <taxon>Yponomeutoidea</taxon>
        <taxon>Plutellidae</taxon>
        <taxon>Plutella</taxon>
    </lineage>
</organism>
<dbReference type="Pfam" id="PF15868">
    <property type="entry name" value="MBF2"/>
    <property type="match status" value="1"/>
</dbReference>
<evidence type="ECO:0000313" key="3">
    <source>
        <dbReference type="EMBL" id="CAG9135059.1"/>
    </source>
</evidence>
<feature type="region of interest" description="Disordered" evidence="1">
    <location>
        <begin position="253"/>
        <end position="281"/>
    </location>
</feature>
<protein>
    <submittedName>
        <fullName evidence="3">(diamondback moth) hypothetical protein</fullName>
    </submittedName>
</protein>
<dbReference type="EMBL" id="CAJHNJ030000093">
    <property type="protein sequence ID" value="CAG9135059.1"/>
    <property type="molecule type" value="Genomic_DNA"/>
</dbReference>